<dbReference type="KEGG" id="ssc:100522150"/>
<dbReference type="GO" id="GO:0006955">
    <property type="term" value="P:immune response"/>
    <property type="evidence" value="ECO:0007669"/>
    <property type="project" value="InterPro"/>
</dbReference>
<keyword evidence="2" id="KW-0472">Membrane</keyword>
<dbReference type="GO" id="GO:0016020">
    <property type="term" value="C:membrane"/>
    <property type="evidence" value="ECO:0000318"/>
    <property type="project" value="GO_Central"/>
</dbReference>
<name>K7GRN6_PIG</name>
<reference evidence="3" key="4">
    <citation type="submission" date="2025-09" db="UniProtKB">
        <authorList>
            <consortium name="Ensembl"/>
        </authorList>
    </citation>
    <scope>IDENTIFICATION</scope>
</reference>
<dbReference type="GO" id="GO:0000902">
    <property type="term" value="P:cell morphogenesis"/>
    <property type="evidence" value="ECO:0007669"/>
    <property type="project" value="InterPro"/>
</dbReference>
<evidence type="ECO:0008006" key="5">
    <source>
        <dbReference type="Google" id="ProtNLM"/>
    </source>
</evidence>
<dbReference type="InParanoid" id="K7GRN6"/>
<evidence type="ECO:0000256" key="2">
    <source>
        <dbReference type="SAM" id="Phobius"/>
    </source>
</evidence>
<dbReference type="Pfam" id="PF05083">
    <property type="entry name" value="LST1"/>
    <property type="match status" value="1"/>
</dbReference>
<accession>K7GRN6</accession>
<dbReference type="GeneTree" id="ENSGT00730000112003"/>
<reference evidence="4" key="1">
    <citation type="submission" date="2009-11" db="EMBL/GenBank/DDBJ databases">
        <authorList>
            <consortium name="Porcine genome sequencing project"/>
        </authorList>
    </citation>
    <scope>NUCLEOTIDE SEQUENCE [LARGE SCALE GENOMIC DNA]</scope>
    <source>
        <strain evidence="4">Duroc</strain>
    </source>
</reference>
<evidence type="ECO:0000256" key="1">
    <source>
        <dbReference type="SAM" id="MobiDB-lite"/>
    </source>
</evidence>
<dbReference type="InterPro" id="IPR007775">
    <property type="entry name" value="Leukocyte-sp_tscrpt_1_LST1"/>
</dbReference>
<protein>
    <recommendedName>
        <fullName evidence="5">Leukocyte-specific transcript 1 protein</fullName>
    </recommendedName>
</protein>
<keyword evidence="2" id="KW-0812">Transmembrane</keyword>
<feature type="transmembrane region" description="Helical" evidence="2">
    <location>
        <begin position="108"/>
        <end position="136"/>
    </location>
</feature>
<keyword evidence="4" id="KW-1185">Reference proteome</keyword>
<dbReference type="PANTHER" id="PTHR15452:SF5">
    <property type="entry name" value="LEUKOCYTE-SPECIFIC TRANSCRIPT 1 PROTEIN"/>
    <property type="match status" value="1"/>
</dbReference>
<dbReference type="GO" id="GO:0016358">
    <property type="term" value="P:dendrite development"/>
    <property type="evidence" value="ECO:0000318"/>
    <property type="project" value="GO_Central"/>
</dbReference>
<keyword evidence="2" id="KW-1133">Transmembrane helix</keyword>
<dbReference type="Ensembl" id="ENSSSCT00000034475.4">
    <property type="protein sequence ID" value="ENSSSCP00000030565.4"/>
    <property type="gene ID" value="ENSSSCG00000030882.4"/>
</dbReference>
<dbReference type="Bgee" id="ENSSSCG00000030882">
    <property type="expression patterns" value="Expressed in blood and 40 other cell types or tissues"/>
</dbReference>
<dbReference type="Proteomes" id="UP000008227">
    <property type="component" value="Chromosome 7"/>
</dbReference>
<dbReference type="PANTHER" id="PTHR15452">
    <property type="entry name" value="LEUKOCYTE-SPECIFIC TRANSCRIPT 1 PROTEIN"/>
    <property type="match status" value="1"/>
</dbReference>
<reference evidence="3" key="3">
    <citation type="submission" date="2025-08" db="UniProtKB">
        <authorList>
            <consortium name="Ensembl"/>
        </authorList>
    </citation>
    <scope>IDENTIFICATION</scope>
</reference>
<gene>
    <name evidence="3" type="primary">LST1</name>
</gene>
<feature type="compositionally biased region" description="Basic and acidic residues" evidence="1">
    <location>
        <begin position="1"/>
        <end position="24"/>
    </location>
</feature>
<evidence type="ECO:0000313" key="3">
    <source>
        <dbReference type="Ensembl" id="ENSSSCP00000030565.4"/>
    </source>
</evidence>
<dbReference type="AlphaFoldDB" id="K7GRN6"/>
<feature type="region of interest" description="Disordered" evidence="1">
    <location>
        <begin position="1"/>
        <end position="62"/>
    </location>
</feature>
<dbReference type="GeneID" id="100522150"/>
<reference evidence="3" key="2">
    <citation type="journal article" date="2020" name="Gigascience">
        <title>An improved pig reference genome sequence to enable pig genetics and genomics research.</title>
        <authorList>
            <person name="Warr A."/>
            <person name="Affara N."/>
            <person name="Aken B."/>
            <person name="Beiki H."/>
            <person name="Bickhart D.M."/>
            <person name="Billis K."/>
            <person name="Chow W."/>
            <person name="Eory L."/>
            <person name="Finlayson H.A."/>
            <person name="Flicek P."/>
            <person name="Giron C.G."/>
            <person name="Griffin D.K."/>
            <person name="Hall R."/>
            <person name="Hannum G."/>
            <person name="Hourlier T."/>
            <person name="Howe K."/>
            <person name="Hume D.A."/>
            <person name="Izuogu O."/>
            <person name="Kim K."/>
            <person name="Koren S."/>
            <person name="Liu H."/>
            <person name="Manchanda N."/>
            <person name="Martin F.J."/>
            <person name="Nonneman D.J."/>
            <person name="O'Connor R.E."/>
            <person name="Phillippy A.M."/>
            <person name="Rohrer G.A."/>
            <person name="Rosen B.D."/>
            <person name="Rund L.A."/>
            <person name="Sargent C.A."/>
            <person name="Schook L.B."/>
            <person name="Schroeder S.G."/>
            <person name="Schwartz A.S."/>
            <person name="Skinner B.M."/>
            <person name="Talbot R."/>
            <person name="Tseng E."/>
            <person name="Tuggle C.K."/>
            <person name="Watson M."/>
            <person name="Smith T.P.L."/>
            <person name="Archibald A.L."/>
        </authorList>
    </citation>
    <scope>NUCLEOTIDE SEQUENCE [LARGE SCALE GENOMIC DNA]</scope>
    <source>
        <strain evidence="3">Duroc</strain>
    </source>
</reference>
<evidence type="ECO:0000313" key="4">
    <source>
        <dbReference type="Proteomes" id="UP000008227"/>
    </source>
</evidence>
<proteinExistence type="predicted"/>
<sequence length="193" mass="21895">MRHLLEQRDRAPVCLGKRREDRQTTRKGLGGIKTQQHHRNVERGPAKSQTRPPNRLHRKRPEAQAEMRNLGHVIHPRSFLLEEQGYVSQPAGQASVLGLMTLHETEGIWLFLYGGSGLGGLLLLVVVVLSVCLCQLQGKVRRLERSWAQLSEQEPYYATLLRLPVREHPPQGREGDKEDLSTDYACIAKDKPT</sequence>
<organism evidence="3 4">
    <name type="scientific">Sus scrofa</name>
    <name type="common">Pig</name>
    <dbReference type="NCBI Taxonomy" id="9823"/>
    <lineage>
        <taxon>Eukaryota</taxon>
        <taxon>Metazoa</taxon>
        <taxon>Chordata</taxon>
        <taxon>Craniata</taxon>
        <taxon>Vertebrata</taxon>
        <taxon>Euteleostomi</taxon>
        <taxon>Mammalia</taxon>
        <taxon>Eutheria</taxon>
        <taxon>Laurasiatheria</taxon>
        <taxon>Artiodactyla</taxon>
        <taxon>Suina</taxon>
        <taxon>Suidae</taxon>
        <taxon>Sus</taxon>
    </lineage>
</organism>